<dbReference type="HOGENOM" id="CLU_1870855_0_0_2"/>
<evidence type="ECO:0000313" key="1">
    <source>
        <dbReference type="EMBL" id="ACB39836.1"/>
    </source>
</evidence>
<name>B1YDH3_PYRNV</name>
<evidence type="ECO:0000313" key="2">
    <source>
        <dbReference type="Proteomes" id="UP000001694"/>
    </source>
</evidence>
<proteinExistence type="predicted"/>
<keyword evidence="2" id="KW-1185">Reference proteome</keyword>
<accession>B1YDH3</accession>
<dbReference type="Proteomes" id="UP000001694">
    <property type="component" value="Chromosome"/>
</dbReference>
<dbReference type="GeneID" id="6164434"/>
<gene>
    <name evidence="1" type="ordered locus">Tneu_0899</name>
</gene>
<dbReference type="eggNOG" id="arCOG05703">
    <property type="taxonomic scope" value="Archaea"/>
</dbReference>
<reference evidence="1" key="1">
    <citation type="submission" date="2008-03" db="EMBL/GenBank/DDBJ databases">
        <title>Complete sequence of Thermoproteus neutrophilus V24Sta.</title>
        <authorList>
            <consortium name="US DOE Joint Genome Institute"/>
            <person name="Copeland A."/>
            <person name="Lucas S."/>
            <person name="Lapidus A."/>
            <person name="Glavina del Rio T."/>
            <person name="Dalin E."/>
            <person name="Tice H."/>
            <person name="Bruce D."/>
            <person name="Goodwin L."/>
            <person name="Pitluck S."/>
            <person name="Sims D."/>
            <person name="Brettin T."/>
            <person name="Detter J.C."/>
            <person name="Han C."/>
            <person name="Kuske C.R."/>
            <person name="Schmutz J."/>
            <person name="Larimer F."/>
            <person name="Land M."/>
            <person name="Hauser L."/>
            <person name="Kyrpides N."/>
            <person name="Mikhailova N."/>
            <person name="Biddle J.F."/>
            <person name="Zhang Z."/>
            <person name="Fitz-Gibbon S.T."/>
            <person name="Lowe T.M."/>
            <person name="Saltikov C."/>
            <person name="House C.H."/>
            <person name="Richardson P."/>
        </authorList>
    </citation>
    <scope>NUCLEOTIDE SEQUENCE [LARGE SCALE GENOMIC DNA]</scope>
    <source>
        <strain evidence="1">V24Sta</strain>
    </source>
</reference>
<dbReference type="OrthoDB" id="27446at2157"/>
<dbReference type="KEGG" id="tne:Tneu_0899"/>
<dbReference type="EMBL" id="CP001014">
    <property type="protein sequence ID" value="ACB39836.1"/>
    <property type="molecule type" value="Genomic_DNA"/>
</dbReference>
<dbReference type="RefSeq" id="WP_012350256.1">
    <property type="nucleotide sequence ID" value="NC_010525.1"/>
</dbReference>
<protein>
    <submittedName>
        <fullName evidence="1">Uncharacterized protein</fullName>
    </submittedName>
</protein>
<dbReference type="STRING" id="444157.Tneu_0899"/>
<sequence length="129" mass="14616">MELGEAVDILREKLGSRSFRRAVGATAAEAVETLVKAFEGGCCISQREAVEMLNSFYVFESRLRRLLEIYDRISRGSLRAVAREILGEDLPAEPVDFDLLLKELELYRRYVFSIAERALRCYSSTSSKA</sequence>
<dbReference type="AlphaFoldDB" id="B1YDH3"/>
<organism evidence="1 2">
    <name type="scientific">Pyrobaculum neutrophilum (strain DSM 2338 / JCM 9278 / NBRC 100436 / V24Sta)</name>
    <name type="common">Thermoproteus neutrophilus</name>
    <dbReference type="NCBI Taxonomy" id="444157"/>
    <lineage>
        <taxon>Archaea</taxon>
        <taxon>Thermoproteota</taxon>
        <taxon>Thermoprotei</taxon>
        <taxon>Thermoproteales</taxon>
        <taxon>Thermoproteaceae</taxon>
        <taxon>Pyrobaculum</taxon>
    </lineage>
</organism>